<protein>
    <submittedName>
        <fullName evidence="2">N-acetyltransferase</fullName>
    </submittedName>
</protein>
<evidence type="ECO:0000313" key="2">
    <source>
        <dbReference type="EMBL" id="PST83245.1"/>
    </source>
</evidence>
<dbReference type="InterPro" id="IPR000182">
    <property type="entry name" value="GNAT_dom"/>
</dbReference>
<name>A0A2T3HLC5_9SPHI</name>
<comment type="caution">
    <text evidence="2">The sequence shown here is derived from an EMBL/GenBank/DDBJ whole genome shotgun (WGS) entry which is preliminary data.</text>
</comment>
<dbReference type="EMBL" id="PYLS01000005">
    <property type="protein sequence ID" value="PST83245.1"/>
    <property type="molecule type" value="Genomic_DNA"/>
</dbReference>
<dbReference type="InterPro" id="IPR016181">
    <property type="entry name" value="Acyl_CoA_acyltransferase"/>
</dbReference>
<sequence length="163" mass="19061">MKEQVYLRQLRLCDMEHSVVWRNTPAIWVHTRFRPEKLITLADERSWFCKTALRTDELRLAICLKEDDRYIGNVQLIGIDRQTAEFHLFIGDSACHGKGVGKEATWLMLRIAFHGLSLQTVTLAVHEENAAARHIYESYGFTETTYQEPFLQMQLHRSVFTAY</sequence>
<keyword evidence="3" id="KW-1185">Reference proteome</keyword>
<dbReference type="PANTHER" id="PTHR43415">
    <property type="entry name" value="SPERMIDINE N(1)-ACETYLTRANSFERASE"/>
    <property type="match status" value="1"/>
</dbReference>
<organism evidence="2 3">
    <name type="scientific">Pedobacter yulinensis</name>
    <dbReference type="NCBI Taxonomy" id="2126353"/>
    <lineage>
        <taxon>Bacteria</taxon>
        <taxon>Pseudomonadati</taxon>
        <taxon>Bacteroidota</taxon>
        <taxon>Sphingobacteriia</taxon>
        <taxon>Sphingobacteriales</taxon>
        <taxon>Sphingobacteriaceae</taxon>
        <taxon>Pedobacter</taxon>
    </lineage>
</organism>
<evidence type="ECO:0000313" key="3">
    <source>
        <dbReference type="Proteomes" id="UP000240912"/>
    </source>
</evidence>
<dbReference type="Pfam" id="PF13302">
    <property type="entry name" value="Acetyltransf_3"/>
    <property type="match status" value="1"/>
</dbReference>
<dbReference type="RefSeq" id="WP_107215505.1">
    <property type="nucleotide sequence ID" value="NZ_KZ686269.1"/>
</dbReference>
<dbReference type="GO" id="GO:0016747">
    <property type="term" value="F:acyltransferase activity, transferring groups other than amino-acyl groups"/>
    <property type="evidence" value="ECO:0007669"/>
    <property type="project" value="InterPro"/>
</dbReference>
<dbReference type="AlphaFoldDB" id="A0A2T3HLC5"/>
<dbReference type="OrthoDB" id="6290225at2"/>
<dbReference type="PANTHER" id="PTHR43415:SF3">
    <property type="entry name" value="GNAT-FAMILY ACETYLTRANSFERASE"/>
    <property type="match status" value="1"/>
</dbReference>
<evidence type="ECO:0000259" key="1">
    <source>
        <dbReference type="PROSITE" id="PS51186"/>
    </source>
</evidence>
<keyword evidence="2" id="KW-0808">Transferase</keyword>
<dbReference type="Gene3D" id="3.40.630.30">
    <property type="match status" value="1"/>
</dbReference>
<dbReference type="Proteomes" id="UP000240912">
    <property type="component" value="Unassembled WGS sequence"/>
</dbReference>
<feature type="domain" description="N-acetyltransferase" evidence="1">
    <location>
        <begin position="5"/>
        <end position="158"/>
    </location>
</feature>
<gene>
    <name evidence="2" type="ORF">C7T94_11675</name>
</gene>
<dbReference type="SUPFAM" id="SSF55729">
    <property type="entry name" value="Acyl-CoA N-acyltransferases (Nat)"/>
    <property type="match status" value="1"/>
</dbReference>
<accession>A0A2T3HLC5</accession>
<dbReference type="PROSITE" id="PS51186">
    <property type="entry name" value="GNAT"/>
    <property type="match status" value="1"/>
</dbReference>
<reference evidence="2 3" key="1">
    <citation type="submission" date="2018-03" db="EMBL/GenBank/DDBJ databases">
        <authorList>
            <person name="Keele B.F."/>
        </authorList>
    </citation>
    <scope>NUCLEOTIDE SEQUENCE [LARGE SCALE GENOMIC DNA]</scope>
    <source>
        <strain evidence="2 3">YL28-9</strain>
    </source>
</reference>
<proteinExistence type="predicted"/>